<proteinExistence type="predicted"/>
<dbReference type="Proteomes" id="UP000618319">
    <property type="component" value="Unassembled WGS sequence"/>
</dbReference>
<evidence type="ECO:0000313" key="3">
    <source>
        <dbReference type="Proteomes" id="UP000618319"/>
    </source>
</evidence>
<dbReference type="RefSeq" id="WP_196938413.1">
    <property type="nucleotide sequence ID" value="NZ_MU158689.1"/>
</dbReference>
<evidence type="ECO:0008006" key="4">
    <source>
        <dbReference type="Google" id="ProtNLM"/>
    </source>
</evidence>
<gene>
    <name evidence="2" type="ORF">C4F40_10670</name>
</gene>
<name>A0ABR9T750_9SPHI</name>
<protein>
    <recommendedName>
        <fullName evidence="4">ATPase</fullName>
    </recommendedName>
</protein>
<sequence>MEKNCTWHFKPEGGGEIGPNDPLHITFKGNPYYSIVREAIQNSLDAINDTTKPVEVAFKYFDLDRQEYPAFFQIEENITQCLEYYNENTDASRLFSEMLKYLNGTEEGKKKLKIPCLKISDANTKGMHFDEGTTSPFYAFLRASGVSAKNLGAGGSFGFGKGAYFALSPIKTLIVSSKDIYGNVYFEGATRLTTHKDRNRDKKSAFGFYDNNEGNPITEENNIPEIFRRSESGTDVNIIGLWDEPYRKKLMIKSVLNNFWLTIFDKKLTVQIDDVLINKDNIETIIDEYFEGQAESGTPSEIESWNPKSYLKAVKYTGTNDQFRVFEQNLATVGTVKLYIYLEKGLPNRTAYFRSPRMVVFKRTNRKVNGYSAVFICDNEKGNEMLRLMENPAHNEWNVDNYPKNEGQIDTEARKGLNEIGNFINTTLEALSKTKTGQKITFIGLEEYLSIPEDLLEKDEEYDFEGMNSNNVSGQSSSEQTEEETGSITSTKDSPVTINPTLKAQQSEVKDETDIETMEDGEEATSIGGENDKSGGDAPSYVPGNIKSTSSKTDDSPITNKIIAKVNFKVAAQKENGYIYHYLIINSINEIENAELELLVGADNDRDGGIEITETNKGIISKNTIKDIRLERGVTKIRIRFEDNVKHSVKLKAYEIQ</sequence>
<feature type="compositionally biased region" description="Polar residues" evidence="1">
    <location>
        <begin position="546"/>
        <end position="555"/>
    </location>
</feature>
<accession>A0ABR9T750</accession>
<feature type="compositionally biased region" description="Polar residues" evidence="1">
    <location>
        <begin position="492"/>
        <end position="507"/>
    </location>
</feature>
<feature type="region of interest" description="Disordered" evidence="1">
    <location>
        <begin position="465"/>
        <end position="555"/>
    </location>
</feature>
<reference evidence="2 3" key="1">
    <citation type="submission" date="2018-02" db="EMBL/GenBank/DDBJ databases">
        <title>Sphingobacterium KA21.</title>
        <authorList>
            <person name="Vasarhelyi B.M."/>
            <person name="Deshmukh S."/>
            <person name="Balint B."/>
            <person name="Kukolya J."/>
        </authorList>
    </citation>
    <scope>NUCLEOTIDE SEQUENCE [LARGE SCALE GENOMIC DNA]</scope>
    <source>
        <strain evidence="2 3">Ka21</strain>
    </source>
</reference>
<comment type="caution">
    <text evidence="2">The sequence shown here is derived from an EMBL/GenBank/DDBJ whole genome shotgun (WGS) entry which is preliminary data.</text>
</comment>
<keyword evidence="3" id="KW-1185">Reference proteome</keyword>
<evidence type="ECO:0000256" key="1">
    <source>
        <dbReference type="SAM" id="MobiDB-lite"/>
    </source>
</evidence>
<dbReference type="EMBL" id="PSKQ01000019">
    <property type="protein sequence ID" value="MBE8721187.1"/>
    <property type="molecule type" value="Genomic_DNA"/>
</dbReference>
<evidence type="ECO:0000313" key="2">
    <source>
        <dbReference type="EMBL" id="MBE8721187.1"/>
    </source>
</evidence>
<feature type="compositionally biased region" description="Acidic residues" evidence="1">
    <location>
        <begin position="511"/>
        <end position="523"/>
    </location>
</feature>
<organism evidence="2 3">
    <name type="scientific">Sphingobacterium pedocola</name>
    <dbReference type="NCBI Taxonomy" id="2082722"/>
    <lineage>
        <taxon>Bacteria</taxon>
        <taxon>Pseudomonadati</taxon>
        <taxon>Bacteroidota</taxon>
        <taxon>Sphingobacteriia</taxon>
        <taxon>Sphingobacteriales</taxon>
        <taxon>Sphingobacteriaceae</taxon>
        <taxon>Sphingobacterium</taxon>
    </lineage>
</organism>